<proteinExistence type="predicted"/>
<feature type="domain" description="6-phosphogluconate dehydrogenase NADP-binding" evidence="1">
    <location>
        <begin position="8"/>
        <end position="115"/>
    </location>
</feature>
<dbReference type="SUPFAM" id="SSF51735">
    <property type="entry name" value="NAD(P)-binding Rossmann-fold domains"/>
    <property type="match status" value="1"/>
</dbReference>
<name>A0A930W111_9ACTN</name>
<gene>
    <name evidence="2" type="ORF">HXK26_00890</name>
</gene>
<dbReference type="EMBL" id="JABZGW010000015">
    <property type="protein sequence ID" value="MBF4807239.1"/>
    <property type="molecule type" value="Genomic_DNA"/>
</dbReference>
<accession>A0A930W111</accession>
<reference evidence="2" key="1">
    <citation type="submission" date="2020-04" db="EMBL/GenBank/DDBJ databases">
        <title>Deep metagenomics examines the oral microbiome during advanced dental caries in children, revealing novel taxa and co-occurrences with host molecules.</title>
        <authorList>
            <person name="Baker J.L."/>
            <person name="Morton J.T."/>
            <person name="Dinis M."/>
            <person name="Alvarez R."/>
            <person name="Tran N.C."/>
            <person name="Knight R."/>
            <person name="Edlund A."/>
        </authorList>
    </citation>
    <scope>NUCLEOTIDE SEQUENCE</scope>
    <source>
        <strain evidence="2">JCVI_38_bin.5</strain>
    </source>
</reference>
<organism evidence="2 3">
    <name type="scientific">Lancefieldella rimae</name>
    <dbReference type="NCBI Taxonomy" id="1383"/>
    <lineage>
        <taxon>Bacteria</taxon>
        <taxon>Bacillati</taxon>
        <taxon>Actinomycetota</taxon>
        <taxon>Coriobacteriia</taxon>
        <taxon>Coriobacteriales</taxon>
        <taxon>Atopobiaceae</taxon>
        <taxon>Lancefieldella</taxon>
    </lineage>
</organism>
<evidence type="ECO:0000259" key="1">
    <source>
        <dbReference type="Pfam" id="PF03446"/>
    </source>
</evidence>
<dbReference type="AlphaFoldDB" id="A0A930W111"/>
<dbReference type="GO" id="GO:0050661">
    <property type="term" value="F:NADP binding"/>
    <property type="evidence" value="ECO:0007669"/>
    <property type="project" value="InterPro"/>
</dbReference>
<comment type="caution">
    <text evidence="2">The sequence shown here is derived from an EMBL/GenBank/DDBJ whole genome shotgun (WGS) entry which is preliminary data.</text>
</comment>
<dbReference type="Gene3D" id="3.40.50.720">
    <property type="entry name" value="NAD(P)-binding Rossmann-like Domain"/>
    <property type="match status" value="1"/>
</dbReference>
<feature type="non-terminal residue" evidence="2">
    <location>
        <position position="119"/>
    </location>
</feature>
<dbReference type="InterPro" id="IPR006115">
    <property type="entry name" value="6PGDH_NADP-bd"/>
</dbReference>
<dbReference type="Pfam" id="PF03446">
    <property type="entry name" value="NAD_binding_2"/>
    <property type="match status" value="1"/>
</dbReference>
<evidence type="ECO:0000313" key="2">
    <source>
        <dbReference type="EMBL" id="MBF4807239.1"/>
    </source>
</evidence>
<dbReference type="InterPro" id="IPR036291">
    <property type="entry name" value="NAD(P)-bd_dom_sf"/>
</dbReference>
<dbReference type="PANTHER" id="PTHR43060:SF15">
    <property type="entry name" value="3-HYDROXYISOBUTYRATE DEHYDROGENASE-LIKE 1, MITOCHONDRIAL-RELATED"/>
    <property type="match status" value="1"/>
</dbReference>
<dbReference type="PANTHER" id="PTHR43060">
    <property type="entry name" value="3-HYDROXYISOBUTYRATE DEHYDROGENASE-LIKE 1, MITOCHONDRIAL-RELATED"/>
    <property type="match status" value="1"/>
</dbReference>
<dbReference type="Proteomes" id="UP000698335">
    <property type="component" value="Unassembled WGS sequence"/>
</dbReference>
<evidence type="ECO:0000313" key="3">
    <source>
        <dbReference type="Proteomes" id="UP000698335"/>
    </source>
</evidence>
<protein>
    <submittedName>
        <fullName evidence="2">NAD(P)-binding domain-containing protein</fullName>
    </submittedName>
</protein>
<sequence>MLLGKSSKIAFIGTGIMGAPIAEHILDAGYDVTVYTRTQSKAEGLLAKGAHWADGVANAVTDADVIFTMVGYPSDVEDVYLSSDGILRASKRGAWMIDLTTSSPQLARDIHDAAEIDDK</sequence>